<organism evidence="1 2">
    <name type="scientific">Acetobacteroides hydrogenigenes</name>
    <dbReference type="NCBI Taxonomy" id="979970"/>
    <lineage>
        <taxon>Bacteria</taxon>
        <taxon>Pseudomonadati</taxon>
        <taxon>Bacteroidota</taxon>
        <taxon>Bacteroidia</taxon>
        <taxon>Bacteroidales</taxon>
        <taxon>Rikenellaceae</taxon>
        <taxon>Acetobacteroides</taxon>
    </lineage>
</organism>
<proteinExistence type="predicted"/>
<dbReference type="AlphaFoldDB" id="A0A4R2E6W4"/>
<sequence>MAQQKDKAKEVKLPEGVTEEMMSAWKEKYGEDKVKIIALPKDDDGNEFLDVVATVPSRKAVGEFEKWLDRDPNKAKEILINSCLLTSKEQVKSDDGLFYAAFDGITQLLPVRKAIIKN</sequence>
<reference evidence="1 2" key="1">
    <citation type="submission" date="2019-03" db="EMBL/GenBank/DDBJ databases">
        <title>Genomic Encyclopedia of Archaeal and Bacterial Type Strains, Phase II (KMG-II): from individual species to whole genera.</title>
        <authorList>
            <person name="Goeker M."/>
        </authorList>
    </citation>
    <scope>NUCLEOTIDE SEQUENCE [LARGE SCALE GENOMIC DNA]</scope>
    <source>
        <strain evidence="1 2">RL-C</strain>
    </source>
</reference>
<dbReference type="Proteomes" id="UP000294830">
    <property type="component" value="Unassembled WGS sequence"/>
</dbReference>
<accession>A0A4R2E6W4</accession>
<gene>
    <name evidence="1" type="ORF">CLV25_11531</name>
</gene>
<dbReference type="OrthoDB" id="1093916at2"/>
<keyword evidence="2" id="KW-1185">Reference proteome</keyword>
<dbReference type="RefSeq" id="WP_131840119.1">
    <property type="nucleotide sequence ID" value="NZ_SLWB01000015.1"/>
</dbReference>
<evidence type="ECO:0000313" key="1">
    <source>
        <dbReference type="EMBL" id="TCN63681.1"/>
    </source>
</evidence>
<dbReference type="EMBL" id="SLWB01000015">
    <property type="protein sequence ID" value="TCN63681.1"/>
    <property type="molecule type" value="Genomic_DNA"/>
</dbReference>
<comment type="caution">
    <text evidence="1">The sequence shown here is derived from an EMBL/GenBank/DDBJ whole genome shotgun (WGS) entry which is preliminary data.</text>
</comment>
<name>A0A4R2E6W4_9BACT</name>
<evidence type="ECO:0000313" key="2">
    <source>
        <dbReference type="Proteomes" id="UP000294830"/>
    </source>
</evidence>
<protein>
    <submittedName>
        <fullName evidence="1">Uncharacterized protein</fullName>
    </submittedName>
</protein>